<evidence type="ECO:0000259" key="7">
    <source>
        <dbReference type="Pfam" id="PF05827"/>
    </source>
</evidence>
<dbReference type="PANTHER" id="PTHR12471">
    <property type="entry name" value="VACUOLAR ATP SYNTHASE SUBUNIT S1"/>
    <property type="match status" value="1"/>
</dbReference>
<feature type="domain" description="V-type proton ATPase subunit S1 luminal" evidence="7">
    <location>
        <begin position="133"/>
        <end position="289"/>
    </location>
</feature>
<name>A0A7R9PX96_9ACAR</name>
<dbReference type="Gene3D" id="2.40.160.110">
    <property type="match status" value="1"/>
</dbReference>
<proteinExistence type="inferred from homology"/>
<evidence type="ECO:0000313" key="10">
    <source>
        <dbReference type="Proteomes" id="UP000759131"/>
    </source>
</evidence>
<keyword evidence="4 6" id="KW-1133">Transmembrane helix</keyword>
<dbReference type="GO" id="GO:0001671">
    <property type="term" value="F:ATPase activator activity"/>
    <property type="evidence" value="ECO:0007669"/>
    <property type="project" value="TreeGrafter"/>
</dbReference>
<dbReference type="InterPro" id="IPR046755">
    <property type="entry name" value="VAS1_LD"/>
</dbReference>
<accession>A0A7R9PX96</accession>
<dbReference type="PANTHER" id="PTHR12471:SF7">
    <property type="entry name" value="V-TYPE PROTON ATPASE SUBUNIT S1"/>
    <property type="match status" value="1"/>
</dbReference>
<dbReference type="GO" id="GO:0033176">
    <property type="term" value="C:proton-transporting V-type ATPase complex"/>
    <property type="evidence" value="ECO:0007669"/>
    <property type="project" value="TreeGrafter"/>
</dbReference>
<evidence type="ECO:0000256" key="2">
    <source>
        <dbReference type="ARBA" id="ARBA00009037"/>
    </source>
</evidence>
<dbReference type="Proteomes" id="UP000759131">
    <property type="component" value="Unassembled WGS sequence"/>
</dbReference>
<keyword evidence="10" id="KW-1185">Reference proteome</keyword>
<dbReference type="AlphaFoldDB" id="A0A7R9PX96"/>
<evidence type="ECO:0000259" key="8">
    <source>
        <dbReference type="Pfam" id="PF20520"/>
    </source>
</evidence>
<dbReference type="GO" id="GO:0030641">
    <property type="term" value="P:regulation of cellular pH"/>
    <property type="evidence" value="ECO:0007669"/>
    <property type="project" value="TreeGrafter"/>
</dbReference>
<gene>
    <name evidence="9" type="ORF">OSB1V03_LOCUS3769</name>
</gene>
<evidence type="ECO:0000256" key="5">
    <source>
        <dbReference type="ARBA" id="ARBA00023136"/>
    </source>
</evidence>
<dbReference type="Pfam" id="PF05827">
    <property type="entry name" value="VAS1_LD"/>
    <property type="match status" value="1"/>
</dbReference>
<organism evidence="9">
    <name type="scientific">Medioppia subpectinata</name>
    <dbReference type="NCBI Taxonomy" id="1979941"/>
    <lineage>
        <taxon>Eukaryota</taxon>
        <taxon>Metazoa</taxon>
        <taxon>Ecdysozoa</taxon>
        <taxon>Arthropoda</taxon>
        <taxon>Chelicerata</taxon>
        <taxon>Arachnida</taxon>
        <taxon>Acari</taxon>
        <taxon>Acariformes</taxon>
        <taxon>Sarcoptiformes</taxon>
        <taxon>Oribatida</taxon>
        <taxon>Brachypylina</taxon>
        <taxon>Oppioidea</taxon>
        <taxon>Oppiidae</taxon>
        <taxon>Medioppia</taxon>
    </lineage>
</organism>
<evidence type="ECO:0000256" key="6">
    <source>
        <dbReference type="SAM" id="Phobius"/>
    </source>
</evidence>
<sequence length="354" mass="39827">MNIKVTLLTDVLNPTAALDSRHFRHVTVDSDTAATLTVQSGDKLWLELPGDSLADNDQLIDALMARIGANVSAVYVLTGAENQFQSIDLEDPVLNEIDDKPLTVDKASAERKRRVRRAAITEDDKKRLINVNDCLFMYTTSITVNQVDQKDPLVVFDPLKQDPATMVDKANSRCWKATGGKQEETGKLTLNYKNGTKSLTLALEINSYWYKTGLTNYWNIMYANVTYKSSDTATPEVYDKLAAGDITAEYNFGFSCTKLIIQSPSLDDKGAKVEKRIALTFSRFQLQPFLSKKIFTESFNCETWMTMPLWMGLLTLIMLFTILFVGVYFVSIVNTPDRFENPKSKPLMINTSED</sequence>
<evidence type="ECO:0008006" key="11">
    <source>
        <dbReference type="Google" id="ProtNLM"/>
    </source>
</evidence>
<comment type="subcellular location">
    <subcellularLocation>
        <location evidence="1">Membrane</location>
        <topology evidence="1">Single-pass membrane protein</topology>
    </subcellularLocation>
</comment>
<feature type="domain" description="V-type proton ATPase subunit S1/VOA1 transmembrane" evidence="8">
    <location>
        <begin position="304"/>
        <end position="341"/>
    </location>
</feature>
<feature type="transmembrane region" description="Helical" evidence="6">
    <location>
        <begin position="309"/>
        <end position="333"/>
    </location>
</feature>
<evidence type="ECO:0000256" key="4">
    <source>
        <dbReference type="ARBA" id="ARBA00022989"/>
    </source>
</evidence>
<protein>
    <recommendedName>
        <fullName evidence="11">V-type proton ATPase subunit S1</fullName>
    </recommendedName>
</protein>
<keyword evidence="3 6" id="KW-0812">Transmembrane</keyword>
<dbReference type="EMBL" id="CAJPIZ010001589">
    <property type="protein sequence ID" value="CAG2103743.1"/>
    <property type="molecule type" value="Genomic_DNA"/>
</dbReference>
<dbReference type="Pfam" id="PF20520">
    <property type="entry name" value="Ac45-VOA1_TM"/>
    <property type="match status" value="1"/>
</dbReference>
<dbReference type="EMBL" id="OC856164">
    <property type="protein sequence ID" value="CAD7623313.1"/>
    <property type="molecule type" value="Genomic_DNA"/>
</dbReference>
<comment type="similarity">
    <text evidence="2">Belongs to the vacuolar ATPase subunit S1 family.</text>
</comment>
<keyword evidence="5 6" id="KW-0472">Membrane</keyword>
<reference evidence="9" key="1">
    <citation type="submission" date="2020-11" db="EMBL/GenBank/DDBJ databases">
        <authorList>
            <person name="Tran Van P."/>
        </authorList>
    </citation>
    <scope>NUCLEOTIDE SEQUENCE</scope>
</reference>
<evidence type="ECO:0000313" key="9">
    <source>
        <dbReference type="EMBL" id="CAD7623313.1"/>
    </source>
</evidence>
<dbReference type="InterPro" id="IPR046756">
    <property type="entry name" value="VAS1/VOA1_TM"/>
</dbReference>
<dbReference type="OrthoDB" id="9985059at2759"/>
<evidence type="ECO:0000256" key="3">
    <source>
        <dbReference type="ARBA" id="ARBA00022692"/>
    </source>
</evidence>
<dbReference type="InterPro" id="IPR008388">
    <property type="entry name" value="Ac45_acc_su"/>
</dbReference>
<evidence type="ECO:0000256" key="1">
    <source>
        <dbReference type="ARBA" id="ARBA00004167"/>
    </source>
</evidence>